<dbReference type="SUPFAM" id="SSF56219">
    <property type="entry name" value="DNase I-like"/>
    <property type="match status" value="1"/>
</dbReference>
<sequence length="631" mass="73067">MFVIVEPRISGAAADTFIRRAGYDYSYRVEVNGLSGGIWVLWRNTVQFDVLALSNQFVHGWCREVDSNISFFTTFVYASPNHSRRRLLWDQLRALEVTDDFSWVLGGDFNAIYSSDDRQGGSQRRTGICRNFCEFMFRSGLHDMDFNGPQFTWKRGDLSQRLDRWICSGAWYNVFPLSEVYHLQRLGSDHRPILISTDALHTNRGERPFRFIAAWNEHPDFGNLLSDSWNKENVVFDNLARFQNNSQRWNREVFGHIRQQKKQLLARIRGVEIALERHQTPFLVELERRLKEELSEVLKQEESLWFQKSRSRWLQQGDRNTKYFHATTLQRRRKNSIRMLKLDNGAWCDDQTALQDHAVEFFSSLFTSEPCREPHGICSNGFPMVSSDKLEGLVRKVTFEEVAEVVFSMSPLKAPGADGFQAAFFQRNWSTVGDSVFRFVVDFFENGVLPDDANQTLVVLIPKVQSPIKISQYRPISLCIVLYKIITKILVNRLKPLLDGLVSQNQVSFVPGRQITDNIILAQEIMHSMARKKGAKAWMAVKVDLEKAYDRLEWTFIESTLIDIGLPMKFIHWVMHCVRSVQTRIIVNGNLTSSFRPSRGIRQGDPLSPYLFVLCMERLSHAINRRVDEGA</sequence>
<dbReference type="AlphaFoldDB" id="A0A9W7H8W7"/>
<dbReference type="CDD" id="cd01650">
    <property type="entry name" value="RT_nLTR_like"/>
    <property type="match status" value="1"/>
</dbReference>
<dbReference type="SUPFAM" id="SSF56672">
    <property type="entry name" value="DNA/RNA polymerases"/>
    <property type="match status" value="1"/>
</dbReference>
<reference evidence="2" key="1">
    <citation type="submission" date="2023-05" db="EMBL/GenBank/DDBJ databases">
        <title>Genome and transcriptome analyses reveal genes involved in the formation of fine ridges on petal epidermal cells in Hibiscus trionum.</title>
        <authorList>
            <person name="Koshimizu S."/>
            <person name="Masuda S."/>
            <person name="Ishii T."/>
            <person name="Shirasu K."/>
            <person name="Hoshino A."/>
            <person name="Arita M."/>
        </authorList>
    </citation>
    <scope>NUCLEOTIDE SEQUENCE</scope>
    <source>
        <strain evidence="2">Hamamatsu line</strain>
    </source>
</reference>
<gene>
    <name evidence="2" type="ORF">HRI_000941000</name>
</gene>
<dbReference type="InterPro" id="IPR052343">
    <property type="entry name" value="Retrotransposon-Effector_Assoc"/>
</dbReference>
<dbReference type="Pfam" id="PF00078">
    <property type="entry name" value="RVT_1"/>
    <property type="match status" value="1"/>
</dbReference>
<protein>
    <recommendedName>
        <fullName evidence="1">Reverse transcriptase domain-containing protein</fullName>
    </recommendedName>
</protein>
<keyword evidence="3" id="KW-1185">Reference proteome</keyword>
<dbReference type="Proteomes" id="UP001165190">
    <property type="component" value="Unassembled WGS sequence"/>
</dbReference>
<dbReference type="PANTHER" id="PTHR46890:SF48">
    <property type="entry name" value="RNA-DIRECTED DNA POLYMERASE"/>
    <property type="match status" value="1"/>
</dbReference>
<proteinExistence type="predicted"/>
<comment type="caution">
    <text evidence="2">The sequence shown here is derived from an EMBL/GenBank/DDBJ whole genome shotgun (WGS) entry which is preliminary data.</text>
</comment>
<organism evidence="2 3">
    <name type="scientific">Hibiscus trionum</name>
    <name type="common">Flower of an hour</name>
    <dbReference type="NCBI Taxonomy" id="183268"/>
    <lineage>
        <taxon>Eukaryota</taxon>
        <taxon>Viridiplantae</taxon>
        <taxon>Streptophyta</taxon>
        <taxon>Embryophyta</taxon>
        <taxon>Tracheophyta</taxon>
        <taxon>Spermatophyta</taxon>
        <taxon>Magnoliopsida</taxon>
        <taxon>eudicotyledons</taxon>
        <taxon>Gunneridae</taxon>
        <taxon>Pentapetalae</taxon>
        <taxon>rosids</taxon>
        <taxon>malvids</taxon>
        <taxon>Malvales</taxon>
        <taxon>Malvaceae</taxon>
        <taxon>Malvoideae</taxon>
        <taxon>Hibiscus</taxon>
    </lineage>
</organism>
<dbReference type="OrthoDB" id="1748430at2759"/>
<dbReference type="PANTHER" id="PTHR46890">
    <property type="entry name" value="NON-LTR RETROLELEMENT REVERSE TRANSCRIPTASE-LIKE PROTEIN-RELATED"/>
    <property type="match status" value="1"/>
</dbReference>
<dbReference type="InterPro" id="IPR043502">
    <property type="entry name" value="DNA/RNA_pol_sf"/>
</dbReference>
<feature type="domain" description="Reverse transcriptase" evidence="1">
    <location>
        <begin position="442"/>
        <end position="631"/>
    </location>
</feature>
<evidence type="ECO:0000313" key="2">
    <source>
        <dbReference type="EMBL" id="GMI72717.1"/>
    </source>
</evidence>
<accession>A0A9W7H8W7</accession>
<dbReference type="InterPro" id="IPR036691">
    <property type="entry name" value="Endo/exonu/phosph_ase_sf"/>
</dbReference>
<dbReference type="Gene3D" id="3.60.10.10">
    <property type="entry name" value="Endonuclease/exonuclease/phosphatase"/>
    <property type="match status" value="1"/>
</dbReference>
<dbReference type="InterPro" id="IPR005135">
    <property type="entry name" value="Endo/exonuclease/phosphatase"/>
</dbReference>
<dbReference type="EMBL" id="BSYR01000010">
    <property type="protein sequence ID" value="GMI72717.1"/>
    <property type="molecule type" value="Genomic_DNA"/>
</dbReference>
<name>A0A9W7H8W7_HIBTR</name>
<evidence type="ECO:0000313" key="3">
    <source>
        <dbReference type="Proteomes" id="UP001165190"/>
    </source>
</evidence>
<dbReference type="Pfam" id="PF03372">
    <property type="entry name" value="Exo_endo_phos"/>
    <property type="match status" value="1"/>
</dbReference>
<dbReference type="InterPro" id="IPR000477">
    <property type="entry name" value="RT_dom"/>
</dbReference>
<dbReference type="PROSITE" id="PS50878">
    <property type="entry name" value="RT_POL"/>
    <property type="match status" value="1"/>
</dbReference>
<dbReference type="GO" id="GO:0003824">
    <property type="term" value="F:catalytic activity"/>
    <property type="evidence" value="ECO:0007669"/>
    <property type="project" value="InterPro"/>
</dbReference>
<evidence type="ECO:0000259" key="1">
    <source>
        <dbReference type="PROSITE" id="PS50878"/>
    </source>
</evidence>